<feature type="compositionally biased region" description="Basic and acidic residues" evidence="2">
    <location>
        <begin position="137"/>
        <end position="170"/>
    </location>
</feature>
<evidence type="ECO:0000313" key="4">
    <source>
        <dbReference type="Proteomes" id="UP001153636"/>
    </source>
</evidence>
<keyword evidence="1" id="KW-0175">Coiled coil</keyword>
<sequence length="183" mass="21165">MTEHPENLTLETIFDELIRTRIDLKNSIEASETRLQLNFQFCKKQLEELGKENAHLKAKVEQLEIENKKKNIIVFGLNKTPSERGVLYFCNKIKQLMNIDIEERDISNIYSLGNIQQKTEKTAVQKPSIHLINKINQDTKEKNNREEKNNTPDSPKDRLTTRGNTKEIKPKGRTNSTSTTGNK</sequence>
<proteinExistence type="predicted"/>
<evidence type="ECO:0000313" key="3">
    <source>
        <dbReference type="EMBL" id="CAH1108192.1"/>
    </source>
</evidence>
<dbReference type="EMBL" id="OV651815">
    <property type="protein sequence ID" value="CAH1108192.1"/>
    <property type="molecule type" value="Genomic_DNA"/>
</dbReference>
<dbReference type="OrthoDB" id="6782207at2759"/>
<keyword evidence="4" id="KW-1185">Reference proteome</keyword>
<gene>
    <name evidence="3" type="ORF">PSYICH_LOCUS8385</name>
</gene>
<evidence type="ECO:0000256" key="2">
    <source>
        <dbReference type="SAM" id="MobiDB-lite"/>
    </source>
</evidence>
<protein>
    <submittedName>
        <fullName evidence="3">Uncharacterized protein</fullName>
    </submittedName>
</protein>
<feature type="compositionally biased region" description="Polar residues" evidence="2">
    <location>
        <begin position="173"/>
        <end position="183"/>
    </location>
</feature>
<feature type="coiled-coil region" evidence="1">
    <location>
        <begin position="39"/>
        <end position="73"/>
    </location>
</feature>
<organism evidence="3 4">
    <name type="scientific">Psylliodes chrysocephalus</name>
    <dbReference type="NCBI Taxonomy" id="3402493"/>
    <lineage>
        <taxon>Eukaryota</taxon>
        <taxon>Metazoa</taxon>
        <taxon>Ecdysozoa</taxon>
        <taxon>Arthropoda</taxon>
        <taxon>Hexapoda</taxon>
        <taxon>Insecta</taxon>
        <taxon>Pterygota</taxon>
        <taxon>Neoptera</taxon>
        <taxon>Endopterygota</taxon>
        <taxon>Coleoptera</taxon>
        <taxon>Polyphaga</taxon>
        <taxon>Cucujiformia</taxon>
        <taxon>Chrysomeloidea</taxon>
        <taxon>Chrysomelidae</taxon>
        <taxon>Galerucinae</taxon>
        <taxon>Alticini</taxon>
        <taxon>Psylliodes</taxon>
    </lineage>
</organism>
<evidence type="ECO:0000256" key="1">
    <source>
        <dbReference type="SAM" id="Coils"/>
    </source>
</evidence>
<reference evidence="3" key="1">
    <citation type="submission" date="2022-01" db="EMBL/GenBank/DDBJ databases">
        <authorList>
            <person name="King R."/>
        </authorList>
    </citation>
    <scope>NUCLEOTIDE SEQUENCE</scope>
</reference>
<dbReference type="AlphaFoldDB" id="A0A9P0CRL6"/>
<name>A0A9P0CRL6_9CUCU</name>
<feature type="region of interest" description="Disordered" evidence="2">
    <location>
        <begin position="135"/>
        <end position="183"/>
    </location>
</feature>
<dbReference type="Proteomes" id="UP001153636">
    <property type="component" value="Chromosome 3"/>
</dbReference>
<accession>A0A9P0CRL6</accession>